<feature type="transmembrane region" description="Helical" evidence="3">
    <location>
        <begin position="134"/>
        <end position="157"/>
    </location>
</feature>
<dbReference type="Pfam" id="PF11611">
    <property type="entry name" value="DUF4352"/>
    <property type="match status" value="1"/>
</dbReference>
<gene>
    <name evidence="5" type="ORF">FL583_33550</name>
</gene>
<keyword evidence="3" id="KW-0472">Membrane</keyword>
<feature type="compositionally biased region" description="Low complexity" evidence="2">
    <location>
        <begin position="61"/>
        <end position="91"/>
    </location>
</feature>
<keyword evidence="3" id="KW-1133">Transmembrane helix</keyword>
<dbReference type="AlphaFoldDB" id="A0A545AH53"/>
<dbReference type="InterPro" id="IPR029051">
    <property type="entry name" value="DUF4352"/>
</dbReference>
<evidence type="ECO:0000256" key="3">
    <source>
        <dbReference type="SAM" id="Phobius"/>
    </source>
</evidence>
<keyword evidence="6" id="KW-1185">Reference proteome</keyword>
<evidence type="ECO:0000256" key="1">
    <source>
        <dbReference type="ARBA" id="ARBA00022729"/>
    </source>
</evidence>
<evidence type="ECO:0000256" key="2">
    <source>
        <dbReference type="SAM" id="MobiDB-lite"/>
    </source>
</evidence>
<sequence>MTFPHDPQQPYGEPLPPPPGSSPSYGQSSGYGQQPSYGEPGSGGPYGQPASGGPASGGPSYGQPSYGQPSYGQPSYGDPSYGQPAYGQQPYGQPPVGPPGVGQAPYGAPGHGAGFGAPPYGQVPPPKKSSGGKIALAIVGGIVALCLVFGIIGAIFISNLDSGSSSGSSSDPVSQGGREVADQSKINQAVRDGNAEFTVKSVKCEVTSVGGKYTRKTPQGQFCVVSSSVKNVGNAPLSLSVSTNTAYNASGQEFRADIGATISANDDSSLFISDLNPGNSTAVNWVFDLPKGQTIARLQLHESFSSTGVDVTVA</sequence>
<feature type="compositionally biased region" description="Low complexity" evidence="2">
    <location>
        <begin position="22"/>
        <end position="39"/>
    </location>
</feature>
<feature type="region of interest" description="Disordered" evidence="2">
    <location>
        <begin position="162"/>
        <end position="187"/>
    </location>
</feature>
<evidence type="ECO:0000259" key="4">
    <source>
        <dbReference type="Pfam" id="PF11611"/>
    </source>
</evidence>
<dbReference type="Proteomes" id="UP000317982">
    <property type="component" value="Unassembled WGS sequence"/>
</dbReference>
<dbReference type="Gene3D" id="2.60.40.1240">
    <property type="match status" value="1"/>
</dbReference>
<dbReference type="InterPro" id="IPR029050">
    <property type="entry name" value="Immunoprotect_excell_Ig-like"/>
</dbReference>
<protein>
    <submittedName>
        <fullName evidence="5">DUF4352 domain-containing protein</fullName>
    </submittedName>
</protein>
<organism evidence="5 6">
    <name type="scientific">Cryptosporangium phraense</name>
    <dbReference type="NCBI Taxonomy" id="2593070"/>
    <lineage>
        <taxon>Bacteria</taxon>
        <taxon>Bacillati</taxon>
        <taxon>Actinomycetota</taxon>
        <taxon>Actinomycetes</taxon>
        <taxon>Cryptosporangiales</taxon>
        <taxon>Cryptosporangiaceae</taxon>
        <taxon>Cryptosporangium</taxon>
    </lineage>
</organism>
<dbReference type="OrthoDB" id="3430849at2"/>
<dbReference type="EMBL" id="VIRS01000036">
    <property type="protein sequence ID" value="TQS40652.1"/>
    <property type="molecule type" value="Genomic_DNA"/>
</dbReference>
<reference evidence="5 6" key="1">
    <citation type="submission" date="2019-07" db="EMBL/GenBank/DDBJ databases">
        <title>Cryptosporangium phraense sp. nov., isolated from plant litter.</title>
        <authorList>
            <person name="Suriyachadkun C."/>
        </authorList>
    </citation>
    <scope>NUCLEOTIDE SEQUENCE [LARGE SCALE GENOMIC DNA]</scope>
    <source>
        <strain evidence="5 6">A-T 5661</strain>
    </source>
</reference>
<evidence type="ECO:0000313" key="5">
    <source>
        <dbReference type="EMBL" id="TQS40652.1"/>
    </source>
</evidence>
<feature type="domain" description="DUF4352" evidence="4">
    <location>
        <begin position="184"/>
        <end position="307"/>
    </location>
</feature>
<comment type="caution">
    <text evidence="5">The sequence shown here is derived from an EMBL/GenBank/DDBJ whole genome shotgun (WGS) entry which is preliminary data.</text>
</comment>
<name>A0A545AH53_9ACTN</name>
<keyword evidence="3" id="KW-0812">Transmembrane</keyword>
<dbReference type="RefSeq" id="WP_142708913.1">
    <property type="nucleotide sequence ID" value="NZ_VIRS01000036.1"/>
</dbReference>
<evidence type="ECO:0000313" key="6">
    <source>
        <dbReference type="Proteomes" id="UP000317982"/>
    </source>
</evidence>
<proteinExistence type="predicted"/>
<keyword evidence="1" id="KW-0732">Signal</keyword>
<feature type="region of interest" description="Disordered" evidence="2">
    <location>
        <begin position="1"/>
        <end position="128"/>
    </location>
</feature>
<dbReference type="InParanoid" id="A0A545AH53"/>
<accession>A0A545AH53</accession>